<reference evidence="1" key="2">
    <citation type="journal article" date="2015" name="Fish Shellfish Immunol.">
        <title>Early steps in the European eel (Anguilla anguilla)-Vibrio vulnificus interaction in the gills: Role of the RtxA13 toxin.</title>
        <authorList>
            <person name="Callol A."/>
            <person name="Pajuelo D."/>
            <person name="Ebbesson L."/>
            <person name="Teles M."/>
            <person name="MacKenzie S."/>
            <person name="Amaro C."/>
        </authorList>
    </citation>
    <scope>NUCLEOTIDE SEQUENCE</scope>
</reference>
<accession>A0A0E9UCU1</accession>
<sequence>MTHLVYRAEREREEPLGCCFDREAQKYKKKTFY</sequence>
<protein>
    <submittedName>
        <fullName evidence="1">Uncharacterized protein</fullName>
    </submittedName>
</protein>
<reference evidence="1" key="1">
    <citation type="submission" date="2014-11" db="EMBL/GenBank/DDBJ databases">
        <authorList>
            <person name="Amaro Gonzalez C."/>
        </authorList>
    </citation>
    <scope>NUCLEOTIDE SEQUENCE</scope>
</reference>
<proteinExistence type="predicted"/>
<name>A0A0E9UCU1_ANGAN</name>
<organism evidence="1">
    <name type="scientific">Anguilla anguilla</name>
    <name type="common">European freshwater eel</name>
    <name type="synonym">Muraena anguilla</name>
    <dbReference type="NCBI Taxonomy" id="7936"/>
    <lineage>
        <taxon>Eukaryota</taxon>
        <taxon>Metazoa</taxon>
        <taxon>Chordata</taxon>
        <taxon>Craniata</taxon>
        <taxon>Vertebrata</taxon>
        <taxon>Euteleostomi</taxon>
        <taxon>Actinopterygii</taxon>
        <taxon>Neopterygii</taxon>
        <taxon>Teleostei</taxon>
        <taxon>Anguilliformes</taxon>
        <taxon>Anguillidae</taxon>
        <taxon>Anguilla</taxon>
    </lineage>
</organism>
<dbReference type="EMBL" id="GBXM01044946">
    <property type="protein sequence ID" value="JAH63631.1"/>
    <property type="molecule type" value="Transcribed_RNA"/>
</dbReference>
<evidence type="ECO:0000313" key="1">
    <source>
        <dbReference type="EMBL" id="JAH63631.1"/>
    </source>
</evidence>
<dbReference type="AlphaFoldDB" id="A0A0E9UCU1"/>